<reference evidence="4 5" key="1">
    <citation type="submission" date="2025-04" db="UniProtKB">
        <authorList>
            <consortium name="RefSeq"/>
        </authorList>
    </citation>
    <scope>IDENTIFICATION</scope>
</reference>
<organism evidence="3 5">
    <name type="scientific">Cephus cinctus</name>
    <name type="common">Wheat stem sawfly</name>
    <dbReference type="NCBI Taxonomy" id="211228"/>
    <lineage>
        <taxon>Eukaryota</taxon>
        <taxon>Metazoa</taxon>
        <taxon>Ecdysozoa</taxon>
        <taxon>Arthropoda</taxon>
        <taxon>Hexapoda</taxon>
        <taxon>Insecta</taxon>
        <taxon>Pterygota</taxon>
        <taxon>Neoptera</taxon>
        <taxon>Endopterygota</taxon>
        <taxon>Hymenoptera</taxon>
        <taxon>Cephoidea</taxon>
        <taxon>Cephidae</taxon>
        <taxon>Cephus</taxon>
    </lineage>
</organism>
<proteinExistence type="predicted"/>
<protein>
    <submittedName>
        <fullName evidence="4 5">Uncharacterized protein LOC107271031</fullName>
    </submittedName>
</protein>
<feature type="region of interest" description="Disordered" evidence="1">
    <location>
        <begin position="42"/>
        <end position="72"/>
    </location>
</feature>
<evidence type="ECO:0000313" key="3">
    <source>
        <dbReference type="Proteomes" id="UP000694920"/>
    </source>
</evidence>
<dbReference type="RefSeq" id="XP_015602087.1">
    <property type="nucleotide sequence ID" value="XM_015746601.2"/>
</dbReference>
<name>A0AAJ7C5R4_CEPCN</name>
<dbReference type="KEGG" id="ccin:107271031"/>
<sequence>MDSTIKNKAPPYLPSQPMLPLTPPAQNSVYFQKGAELPFYPKAPPMDPLLPPSQGPSSNVTIIQQPQVPSASPKNKKLIISLVIAIIIAVFLMELIRFGMHYFQMEI</sequence>
<dbReference type="AlphaFoldDB" id="A0AAJ7C5R4"/>
<evidence type="ECO:0000313" key="5">
    <source>
        <dbReference type="RefSeq" id="XP_015602088.1"/>
    </source>
</evidence>
<feature type="compositionally biased region" description="Pro residues" evidence="1">
    <location>
        <begin position="42"/>
        <end position="54"/>
    </location>
</feature>
<keyword evidence="2" id="KW-0812">Transmembrane</keyword>
<keyword evidence="2" id="KW-0472">Membrane</keyword>
<evidence type="ECO:0000256" key="2">
    <source>
        <dbReference type="SAM" id="Phobius"/>
    </source>
</evidence>
<evidence type="ECO:0000313" key="4">
    <source>
        <dbReference type="RefSeq" id="XP_015602087.1"/>
    </source>
</evidence>
<feature type="region of interest" description="Disordered" evidence="1">
    <location>
        <begin position="1"/>
        <end position="20"/>
    </location>
</feature>
<feature type="transmembrane region" description="Helical" evidence="2">
    <location>
        <begin position="78"/>
        <end position="96"/>
    </location>
</feature>
<dbReference type="RefSeq" id="XP_015602088.1">
    <property type="nucleotide sequence ID" value="XM_015746602.2"/>
</dbReference>
<accession>A0AAJ7C5R4</accession>
<feature type="compositionally biased region" description="Polar residues" evidence="1">
    <location>
        <begin position="57"/>
        <end position="72"/>
    </location>
</feature>
<evidence type="ECO:0000256" key="1">
    <source>
        <dbReference type="SAM" id="MobiDB-lite"/>
    </source>
</evidence>
<keyword evidence="3" id="KW-1185">Reference proteome</keyword>
<keyword evidence="2" id="KW-1133">Transmembrane helix</keyword>
<dbReference type="GeneID" id="107271031"/>
<gene>
    <name evidence="4 5" type="primary">LOC107271031</name>
</gene>
<dbReference type="Proteomes" id="UP000694920">
    <property type="component" value="Unplaced"/>
</dbReference>